<keyword evidence="1" id="KW-0614">Plasmid</keyword>
<name>A0ABF7QZJ6_RHILW</name>
<dbReference type="Gene3D" id="3.40.50.150">
    <property type="entry name" value="Vaccinia Virus protein VP39"/>
    <property type="match status" value="1"/>
</dbReference>
<sequence>MAHDDPFTLDFFGNTALSSGFDIAGSAFSPALESGAVVSERAITKPAKSVAEPGTAKAVTRPKVDFRLEGGRGLARTWRERARDNIAAIRLAGEIERSGLPARPDQQTRLIRFTGFGASELANGMFRRPREDRFRTGWEELGGSLEASVGQAEYASLARCTQYAHFTPEFIVRAIWAGLVRMGFAGGRVLEPGIGTGLFPALMPKAISARSHVTGVELDPVSARIVRLLQPRAKIVAGDFCRAGLPQHFDLAIGNPPFSDRTVRCRLALNRKNAAVHPRSWHLN</sequence>
<keyword evidence="1" id="KW-0067">ATP-binding</keyword>
<gene>
    <name evidence="1" type="ordered locus">Rleg2_6184</name>
</gene>
<evidence type="ECO:0000313" key="1">
    <source>
        <dbReference type="EMBL" id="ACI59562.1"/>
    </source>
</evidence>
<reference evidence="1 2" key="1">
    <citation type="journal article" date="2010" name="Stand. Genomic Sci.">
        <title>Complete genome sequence of Rhizobium leguminosarum bv trifolii strain WSM2304, an effective microsymbiont of the South American clover Trifolium polymorphum.</title>
        <authorList>
            <person name="Reeve W."/>
            <person name="O'Hara G."/>
            <person name="Chain P."/>
            <person name="Ardley J."/>
            <person name="Brau L."/>
            <person name="Nandesena K."/>
            <person name="Tiwari R."/>
            <person name="Malfatti S."/>
            <person name="Kiss H."/>
            <person name="Lapidus A."/>
            <person name="Copeland A."/>
            <person name="Nolan M."/>
            <person name="Land M."/>
            <person name="Ivanova N."/>
            <person name="Mavromatis K."/>
            <person name="Markowitz V."/>
            <person name="Kyrpides N."/>
            <person name="Melino V."/>
            <person name="Denton M."/>
            <person name="Yates R."/>
            <person name="Howieson J."/>
        </authorList>
    </citation>
    <scope>NUCLEOTIDE SEQUENCE [LARGE SCALE GENOMIC DNA]</scope>
    <source>
        <strain evidence="1 2">WSM2304</strain>
    </source>
</reference>
<organism evidence="1 2">
    <name type="scientific">Rhizobium leguminosarum bv. trifolii (strain WSM2304)</name>
    <dbReference type="NCBI Taxonomy" id="395492"/>
    <lineage>
        <taxon>Bacteria</taxon>
        <taxon>Pseudomonadati</taxon>
        <taxon>Pseudomonadota</taxon>
        <taxon>Alphaproteobacteria</taxon>
        <taxon>Hyphomicrobiales</taxon>
        <taxon>Rhizobiaceae</taxon>
        <taxon>Rhizobium/Agrobacterium group</taxon>
        <taxon>Rhizobium</taxon>
    </lineage>
</organism>
<dbReference type="EMBL" id="CP001195">
    <property type="protein sequence ID" value="ACI59562.1"/>
    <property type="molecule type" value="Genomic_DNA"/>
</dbReference>
<dbReference type="CDD" id="cd02440">
    <property type="entry name" value="AdoMet_MTases"/>
    <property type="match status" value="1"/>
</dbReference>
<keyword evidence="2" id="KW-1185">Reference proteome</keyword>
<evidence type="ECO:0000313" key="2">
    <source>
        <dbReference type="Proteomes" id="UP000008330"/>
    </source>
</evidence>
<dbReference type="RefSeq" id="WP_012559829.1">
    <property type="nucleotide sequence ID" value="NC_011370.1"/>
</dbReference>
<protein>
    <submittedName>
        <fullName evidence="1">Helicase domain protein</fullName>
    </submittedName>
</protein>
<dbReference type="SUPFAM" id="SSF53335">
    <property type="entry name" value="S-adenosyl-L-methionine-dependent methyltransferases"/>
    <property type="match status" value="1"/>
</dbReference>
<keyword evidence="1" id="KW-0347">Helicase</keyword>
<dbReference type="InterPro" id="IPR002052">
    <property type="entry name" value="DNA_methylase_N6_adenine_CS"/>
</dbReference>
<dbReference type="PROSITE" id="PS00092">
    <property type="entry name" value="N6_MTASE"/>
    <property type="match status" value="1"/>
</dbReference>
<keyword evidence="1" id="KW-0547">Nucleotide-binding</keyword>
<dbReference type="GO" id="GO:0004386">
    <property type="term" value="F:helicase activity"/>
    <property type="evidence" value="ECO:0007669"/>
    <property type="project" value="UniProtKB-KW"/>
</dbReference>
<proteinExistence type="predicted"/>
<dbReference type="InterPro" id="IPR029063">
    <property type="entry name" value="SAM-dependent_MTases_sf"/>
</dbReference>
<keyword evidence="1" id="KW-0378">Hydrolase</keyword>
<accession>A0ABF7QZJ6</accession>
<dbReference type="Proteomes" id="UP000008330">
    <property type="component" value="Plasmid pRLG203"/>
</dbReference>
<geneLocation type="plasmid" evidence="1 2">
    <name>pRLG203</name>
</geneLocation>
<dbReference type="AlphaFoldDB" id="A0ABF7QZJ6"/>
<dbReference type="KEGG" id="rlt:Rleg2_6184"/>